<dbReference type="Gene3D" id="3.30.160.60">
    <property type="entry name" value="Classic Zinc Finger"/>
    <property type="match status" value="1"/>
</dbReference>
<keyword evidence="1" id="KW-0863">Zinc-finger</keyword>
<dbReference type="InterPro" id="IPR047153">
    <property type="entry name" value="TRIM45/56/19-like"/>
</dbReference>
<feature type="domain" description="B box-type" evidence="2">
    <location>
        <begin position="3"/>
        <end position="53"/>
    </location>
</feature>
<dbReference type="Gene3D" id="2.120.10.30">
    <property type="entry name" value="TolB, C-terminal domain"/>
    <property type="match status" value="1"/>
</dbReference>
<dbReference type="PANTHER" id="PTHR25462">
    <property type="entry name" value="BONUS, ISOFORM C-RELATED"/>
    <property type="match status" value="1"/>
</dbReference>
<gene>
    <name evidence="3" type="ORF">MGAL_10B075411</name>
</gene>
<dbReference type="OrthoDB" id="6120955at2759"/>
<dbReference type="InterPro" id="IPR000315">
    <property type="entry name" value="Znf_B-box"/>
</dbReference>
<dbReference type="PROSITE" id="PS50119">
    <property type="entry name" value="ZF_BBOX"/>
    <property type="match status" value="1"/>
</dbReference>
<name>A0A8B6DS67_MYTGA</name>
<keyword evidence="4" id="KW-1185">Reference proteome</keyword>
<dbReference type="CDD" id="cd19757">
    <property type="entry name" value="Bbox1"/>
    <property type="match status" value="1"/>
</dbReference>
<evidence type="ECO:0000313" key="4">
    <source>
        <dbReference type="Proteomes" id="UP000596742"/>
    </source>
</evidence>
<evidence type="ECO:0000259" key="2">
    <source>
        <dbReference type="PROSITE" id="PS50119"/>
    </source>
</evidence>
<dbReference type="AlphaFoldDB" id="A0A8B6DS67"/>
<evidence type="ECO:0000313" key="3">
    <source>
        <dbReference type="EMBL" id="VDI23368.1"/>
    </source>
</evidence>
<dbReference type="GO" id="GO:0008270">
    <property type="term" value="F:zinc ion binding"/>
    <property type="evidence" value="ECO:0007669"/>
    <property type="project" value="UniProtKB-KW"/>
</dbReference>
<dbReference type="SUPFAM" id="SSF101898">
    <property type="entry name" value="NHL repeat"/>
    <property type="match status" value="1"/>
</dbReference>
<dbReference type="SUPFAM" id="SSF57845">
    <property type="entry name" value="B-box zinc-binding domain"/>
    <property type="match status" value="1"/>
</dbReference>
<dbReference type="InterPro" id="IPR011042">
    <property type="entry name" value="6-blade_b-propeller_TolB-like"/>
</dbReference>
<dbReference type="Pfam" id="PF06739">
    <property type="entry name" value="SBBP"/>
    <property type="match status" value="1"/>
</dbReference>
<comment type="caution">
    <text evidence="3">The sequence shown here is derived from an EMBL/GenBank/DDBJ whole genome shotgun (WGS) entry which is preliminary data.</text>
</comment>
<keyword evidence="1" id="KW-0862">Zinc</keyword>
<sequence length="568" mass="64505">MAANTGICGICSLRQITQTSNHWCQQCEEPLCDECRDNHKLLKVTRSHDLIPISDYKSIPSFITDIQQSCIYHNEQYQQYCVEHALPICFKCINDHRKCNVTTLEQVTNNVKTSEKFLDLESRLDDLSQNIDIIKKDRNYNVTNIEQMKTKLGKAIRQKRAEINKHLDNLEKIIVKDLEEKECQSKERIKKVISLVKEKETIISQCQTDFLSIKQYASNLQTFFGITEIEVKVYENEQYLHSLGEDKSLEQVELVWKEDPAIHCILSSLRNFGSIELKTQTSNIEFTRAKDKQAQLQVVKTEETIDNVKMVLQREISTITTYGSDIRGCCLSEEGDMLFTDNQLENGCLTVIATDNKLKYKMPLGPSCGFDITCIDGKRVAITTGGSEVKIGIDIIDVKKRSKIKFIELPSRTWGITGGHNSLIVCVEGRGIYKINTLDYTTSHVFSCDLSFYSYVAVYTDKIYYTNNKDKSVVCCDCNGSRGWTFKDNMVLNEPGGIAVDNNGNVYVVGEKSLNVVIISSDGKHHKQLLSEDDGLFTPSAIFLDKENKKLLLANTSDTAFVYNISYE</sequence>
<organism evidence="3 4">
    <name type="scientific">Mytilus galloprovincialis</name>
    <name type="common">Mediterranean mussel</name>
    <dbReference type="NCBI Taxonomy" id="29158"/>
    <lineage>
        <taxon>Eukaryota</taxon>
        <taxon>Metazoa</taxon>
        <taxon>Spiralia</taxon>
        <taxon>Lophotrochozoa</taxon>
        <taxon>Mollusca</taxon>
        <taxon>Bivalvia</taxon>
        <taxon>Autobranchia</taxon>
        <taxon>Pteriomorphia</taxon>
        <taxon>Mytilida</taxon>
        <taxon>Mytiloidea</taxon>
        <taxon>Mytilidae</taxon>
        <taxon>Mytilinae</taxon>
        <taxon>Mytilus</taxon>
    </lineage>
</organism>
<dbReference type="PANTHER" id="PTHR25462:SF296">
    <property type="entry name" value="MEIOTIC P26, ISOFORM F"/>
    <property type="match status" value="1"/>
</dbReference>
<dbReference type="InterPro" id="IPR010620">
    <property type="entry name" value="SBBP_repeat"/>
</dbReference>
<keyword evidence="1" id="KW-0479">Metal-binding</keyword>
<protein>
    <recommendedName>
        <fullName evidence="2">B box-type domain-containing protein</fullName>
    </recommendedName>
</protein>
<evidence type="ECO:0000256" key="1">
    <source>
        <dbReference type="PROSITE-ProRule" id="PRU00024"/>
    </source>
</evidence>
<dbReference type="Proteomes" id="UP000596742">
    <property type="component" value="Unassembled WGS sequence"/>
</dbReference>
<reference evidence="3" key="1">
    <citation type="submission" date="2018-11" db="EMBL/GenBank/DDBJ databases">
        <authorList>
            <person name="Alioto T."/>
            <person name="Alioto T."/>
        </authorList>
    </citation>
    <scope>NUCLEOTIDE SEQUENCE</scope>
</reference>
<proteinExistence type="predicted"/>
<dbReference type="EMBL" id="UYJE01003920">
    <property type="protein sequence ID" value="VDI23368.1"/>
    <property type="molecule type" value="Genomic_DNA"/>
</dbReference>
<accession>A0A8B6DS67</accession>